<evidence type="ECO:0000256" key="1">
    <source>
        <dbReference type="ARBA" id="ARBA00000012"/>
    </source>
</evidence>
<dbReference type="EMBL" id="JABZEO010000009">
    <property type="protein sequence ID" value="NVZ10431.1"/>
    <property type="molecule type" value="Genomic_DNA"/>
</dbReference>
<evidence type="ECO:0000256" key="8">
    <source>
        <dbReference type="ARBA" id="ARBA00022723"/>
    </source>
</evidence>
<evidence type="ECO:0000313" key="15">
    <source>
        <dbReference type="Proteomes" id="UP000592294"/>
    </source>
</evidence>
<dbReference type="SUPFAM" id="SSF51717">
    <property type="entry name" value="Dihydropteroate synthetase-like"/>
    <property type="match status" value="1"/>
</dbReference>
<dbReference type="PROSITE" id="PS50972">
    <property type="entry name" value="PTERIN_BINDING"/>
    <property type="match status" value="1"/>
</dbReference>
<dbReference type="GO" id="GO:0005829">
    <property type="term" value="C:cytosol"/>
    <property type="evidence" value="ECO:0007669"/>
    <property type="project" value="TreeGrafter"/>
</dbReference>
<sequence length="283" mass="30145">MSIAHPSPSSRPPRLMGILNITPDSFSDGGRYLEREAAVARALRMLEEGADILDIGGESTRPGSAPVPPEEQERRILDVVRQLRDRIPAGIPLSIDTTWARVARAALAAGADWINDTSAGLDDPDMLPLAAELQAPIVLMHRRGTPQTMQRAPEYLDVVAEVRDHLAARAEAALAAGVRECDILLDPGIGIGFGKDQEHNLTLLAGLGRLVELGFPVLLGTSRKRFLGALCGDVAADERVAATCATTALGVMQGVELFRVHDVAANRQAADVAWAISCRSTGD</sequence>
<dbReference type="Gene3D" id="3.20.20.20">
    <property type="entry name" value="Dihydropteroate synthase-like"/>
    <property type="match status" value="1"/>
</dbReference>
<keyword evidence="8 12" id="KW-0479">Metal-binding</keyword>
<dbReference type="EC" id="2.5.1.15" evidence="5 12"/>
<keyword evidence="10 12" id="KW-0289">Folate biosynthesis</keyword>
<evidence type="ECO:0000259" key="13">
    <source>
        <dbReference type="PROSITE" id="PS50972"/>
    </source>
</evidence>
<name>A0A850RLS2_9GAMM</name>
<evidence type="ECO:0000256" key="9">
    <source>
        <dbReference type="ARBA" id="ARBA00022842"/>
    </source>
</evidence>
<dbReference type="Proteomes" id="UP000592294">
    <property type="component" value="Unassembled WGS sequence"/>
</dbReference>
<comment type="caution">
    <text evidence="14">The sequence shown here is derived from an EMBL/GenBank/DDBJ whole genome shotgun (WGS) entry which is preliminary data.</text>
</comment>
<comment type="cofactor">
    <cofactor evidence="2 12">
        <name>Mg(2+)</name>
        <dbReference type="ChEBI" id="CHEBI:18420"/>
    </cofactor>
</comment>
<dbReference type="InterPro" id="IPR000489">
    <property type="entry name" value="Pterin-binding_dom"/>
</dbReference>
<keyword evidence="7 12" id="KW-0808">Transferase</keyword>
<feature type="domain" description="Pterin-binding" evidence="13">
    <location>
        <begin position="13"/>
        <end position="271"/>
    </location>
</feature>
<dbReference type="PROSITE" id="PS00792">
    <property type="entry name" value="DHPS_1"/>
    <property type="match status" value="1"/>
</dbReference>
<gene>
    <name evidence="14" type="primary">folP</name>
    <name evidence="14" type="ORF">HW932_14290</name>
</gene>
<proteinExistence type="inferred from homology"/>
<dbReference type="PANTHER" id="PTHR20941">
    <property type="entry name" value="FOLATE SYNTHESIS PROTEINS"/>
    <property type="match status" value="1"/>
</dbReference>
<evidence type="ECO:0000256" key="12">
    <source>
        <dbReference type="RuleBase" id="RU361205"/>
    </source>
</evidence>
<organism evidence="14 15">
    <name type="scientific">Allochromatium humboldtianum</name>
    <dbReference type="NCBI Taxonomy" id="504901"/>
    <lineage>
        <taxon>Bacteria</taxon>
        <taxon>Pseudomonadati</taxon>
        <taxon>Pseudomonadota</taxon>
        <taxon>Gammaproteobacteria</taxon>
        <taxon>Chromatiales</taxon>
        <taxon>Chromatiaceae</taxon>
        <taxon>Allochromatium</taxon>
    </lineage>
</organism>
<dbReference type="FunFam" id="3.20.20.20:FF:000006">
    <property type="entry name" value="Dihydropteroate synthase"/>
    <property type="match status" value="1"/>
</dbReference>
<accession>A0A850RLS2</accession>
<dbReference type="PROSITE" id="PS00793">
    <property type="entry name" value="DHPS_2"/>
    <property type="match status" value="1"/>
</dbReference>
<dbReference type="Pfam" id="PF00809">
    <property type="entry name" value="Pterin_bind"/>
    <property type="match status" value="1"/>
</dbReference>
<dbReference type="GO" id="GO:0046656">
    <property type="term" value="P:folic acid biosynthetic process"/>
    <property type="evidence" value="ECO:0007669"/>
    <property type="project" value="UniProtKB-KW"/>
</dbReference>
<comment type="pathway">
    <text evidence="3 12">Cofactor biosynthesis; tetrahydrofolate biosynthesis; 7,8-dihydrofolate from 2-amino-4-hydroxy-6-hydroxymethyl-7,8-dihydropteridine diphosphate and 4-aminobenzoate: step 1/2.</text>
</comment>
<dbReference type="GO" id="GO:0046654">
    <property type="term" value="P:tetrahydrofolate biosynthetic process"/>
    <property type="evidence" value="ECO:0007669"/>
    <property type="project" value="UniProtKB-UniPathway"/>
</dbReference>
<dbReference type="InterPro" id="IPR006390">
    <property type="entry name" value="DHP_synth_dom"/>
</dbReference>
<dbReference type="GO" id="GO:0046872">
    <property type="term" value="F:metal ion binding"/>
    <property type="evidence" value="ECO:0007669"/>
    <property type="project" value="UniProtKB-KW"/>
</dbReference>
<evidence type="ECO:0000256" key="3">
    <source>
        <dbReference type="ARBA" id="ARBA00004763"/>
    </source>
</evidence>
<dbReference type="GO" id="GO:0004156">
    <property type="term" value="F:dihydropteroate synthase activity"/>
    <property type="evidence" value="ECO:0007669"/>
    <property type="project" value="UniProtKB-EC"/>
</dbReference>
<keyword evidence="9 12" id="KW-0460">Magnesium</keyword>
<evidence type="ECO:0000256" key="4">
    <source>
        <dbReference type="ARBA" id="ARBA00009503"/>
    </source>
</evidence>
<dbReference type="InterPro" id="IPR045031">
    <property type="entry name" value="DHP_synth-like"/>
</dbReference>
<evidence type="ECO:0000256" key="6">
    <source>
        <dbReference type="ARBA" id="ARBA00016919"/>
    </source>
</evidence>
<evidence type="ECO:0000256" key="7">
    <source>
        <dbReference type="ARBA" id="ARBA00022679"/>
    </source>
</evidence>
<keyword evidence="15" id="KW-1185">Reference proteome</keyword>
<evidence type="ECO:0000256" key="11">
    <source>
        <dbReference type="ARBA" id="ARBA00030193"/>
    </source>
</evidence>
<protein>
    <recommendedName>
        <fullName evidence="6 12">Dihydropteroate synthase</fullName>
        <shortName evidence="12">DHPS</shortName>
        <ecNumber evidence="5 12">2.5.1.15</ecNumber>
    </recommendedName>
    <alternativeName>
        <fullName evidence="11 12">Dihydropteroate pyrophosphorylase</fullName>
    </alternativeName>
</protein>
<reference evidence="14 15" key="1">
    <citation type="submission" date="2020-06" db="EMBL/GenBank/DDBJ databases">
        <title>Whole-genome sequence of Allochromatium humboldtianum DSM 21881, type strain.</title>
        <authorList>
            <person name="Kyndt J.A."/>
            <person name="Meyer T.E."/>
        </authorList>
    </citation>
    <scope>NUCLEOTIDE SEQUENCE [LARGE SCALE GENOMIC DNA]</scope>
    <source>
        <strain evidence="14 15">DSM 21881</strain>
    </source>
</reference>
<evidence type="ECO:0000256" key="5">
    <source>
        <dbReference type="ARBA" id="ARBA00012458"/>
    </source>
</evidence>
<evidence type="ECO:0000256" key="10">
    <source>
        <dbReference type="ARBA" id="ARBA00022909"/>
    </source>
</evidence>
<dbReference type="AlphaFoldDB" id="A0A850RLS2"/>
<dbReference type="UniPathway" id="UPA00077">
    <property type="reaction ID" value="UER00156"/>
</dbReference>
<evidence type="ECO:0000313" key="14">
    <source>
        <dbReference type="EMBL" id="NVZ10431.1"/>
    </source>
</evidence>
<dbReference type="PANTHER" id="PTHR20941:SF1">
    <property type="entry name" value="FOLIC ACID SYNTHESIS PROTEIN FOL1"/>
    <property type="match status" value="1"/>
</dbReference>
<comment type="catalytic activity">
    <reaction evidence="1">
        <text>(7,8-dihydropterin-6-yl)methyl diphosphate + 4-aminobenzoate = 7,8-dihydropteroate + diphosphate</text>
        <dbReference type="Rhea" id="RHEA:19949"/>
        <dbReference type="ChEBI" id="CHEBI:17836"/>
        <dbReference type="ChEBI" id="CHEBI:17839"/>
        <dbReference type="ChEBI" id="CHEBI:33019"/>
        <dbReference type="ChEBI" id="CHEBI:72950"/>
        <dbReference type="EC" id="2.5.1.15"/>
    </reaction>
</comment>
<evidence type="ECO:0000256" key="2">
    <source>
        <dbReference type="ARBA" id="ARBA00001946"/>
    </source>
</evidence>
<dbReference type="InterPro" id="IPR011005">
    <property type="entry name" value="Dihydropteroate_synth-like_sf"/>
</dbReference>
<comment type="similarity">
    <text evidence="4 12">Belongs to the DHPS family.</text>
</comment>
<comment type="function">
    <text evidence="12">Catalyzes the condensation of para-aminobenzoate (pABA) with 6-hydroxymethyl-7,8-dihydropterin diphosphate (DHPt-PP) to form 7,8-dihydropteroate (H2Pte), the immediate precursor of folate derivatives.</text>
</comment>
<dbReference type="NCBIfam" id="TIGR01496">
    <property type="entry name" value="DHPS"/>
    <property type="match status" value="1"/>
</dbReference>
<dbReference type="CDD" id="cd00739">
    <property type="entry name" value="DHPS"/>
    <property type="match status" value="1"/>
</dbReference>